<gene>
    <name evidence="4" type="primary">LOC117233839</name>
</gene>
<proteinExistence type="predicted"/>
<evidence type="ECO:0000313" key="3">
    <source>
        <dbReference type="Proteomes" id="UP000504631"/>
    </source>
</evidence>
<protein>
    <submittedName>
        <fullName evidence="4">Thioredoxin domain-containing protein 12-like</fullName>
    </submittedName>
</protein>
<dbReference type="GO" id="GO:0005783">
    <property type="term" value="C:endoplasmic reticulum"/>
    <property type="evidence" value="ECO:0007669"/>
    <property type="project" value="TreeGrafter"/>
</dbReference>
<evidence type="ECO:0000313" key="4">
    <source>
        <dbReference type="RefSeq" id="XP_033350349.1"/>
    </source>
</evidence>
<organism evidence="3 4">
    <name type="scientific">Bombus vosnesenskii</name>
    <dbReference type="NCBI Taxonomy" id="207650"/>
    <lineage>
        <taxon>Eukaryota</taxon>
        <taxon>Metazoa</taxon>
        <taxon>Ecdysozoa</taxon>
        <taxon>Arthropoda</taxon>
        <taxon>Hexapoda</taxon>
        <taxon>Insecta</taxon>
        <taxon>Pterygota</taxon>
        <taxon>Neoptera</taxon>
        <taxon>Endopterygota</taxon>
        <taxon>Hymenoptera</taxon>
        <taxon>Apocrita</taxon>
        <taxon>Aculeata</taxon>
        <taxon>Apoidea</taxon>
        <taxon>Anthophila</taxon>
        <taxon>Apidae</taxon>
        <taxon>Bombus</taxon>
        <taxon>Pyrobombus</taxon>
    </lineage>
</organism>
<dbReference type="InterPro" id="IPR036249">
    <property type="entry name" value="Thioredoxin-like_sf"/>
</dbReference>
<dbReference type="SUPFAM" id="SSF52833">
    <property type="entry name" value="Thioredoxin-like"/>
    <property type="match status" value="1"/>
</dbReference>
<reference evidence="4" key="1">
    <citation type="submission" date="2025-08" db="UniProtKB">
        <authorList>
            <consortium name="RefSeq"/>
        </authorList>
    </citation>
    <scope>IDENTIFICATION</scope>
    <source>
        <tissue evidence="4">Muscle</tissue>
    </source>
</reference>
<keyword evidence="3" id="KW-1185">Reference proteome</keyword>
<dbReference type="Pfam" id="PF13899">
    <property type="entry name" value="Thioredoxin_7"/>
    <property type="match status" value="1"/>
</dbReference>
<dbReference type="Gene3D" id="3.40.30.10">
    <property type="entry name" value="Glutaredoxin"/>
    <property type="match status" value="1"/>
</dbReference>
<feature type="chain" id="PRO_5026946475" evidence="2">
    <location>
        <begin position="18"/>
        <end position="198"/>
    </location>
</feature>
<dbReference type="Proteomes" id="UP000504631">
    <property type="component" value="Unplaced"/>
</dbReference>
<dbReference type="PANTHER" id="PTHR15337:SF11">
    <property type="entry name" value="THIOREDOXIN DOMAIN-CONTAINING PROTEIN"/>
    <property type="match status" value="1"/>
</dbReference>
<dbReference type="InterPro" id="IPR051099">
    <property type="entry name" value="AGR/TXD"/>
</dbReference>
<dbReference type="RefSeq" id="XP_033350349.1">
    <property type="nucleotide sequence ID" value="XM_033494458.1"/>
</dbReference>
<dbReference type="PANTHER" id="PTHR15337">
    <property type="entry name" value="ANTERIOR GRADIENT PROTEIN-RELATED"/>
    <property type="match status" value="1"/>
</dbReference>
<feature type="signal peptide" evidence="2">
    <location>
        <begin position="1"/>
        <end position="17"/>
    </location>
</feature>
<keyword evidence="1 2" id="KW-0732">Signal</keyword>
<accession>A0A6J3KEB7</accession>
<dbReference type="KEGG" id="bvk:117233839"/>
<name>A0A6J3KEB7_9HYME</name>
<sequence length="198" mass="23206">MNKWIKFFSTINLIALANQIVGNNLLNIGDSNCDKSFERLFKWRSVTYGFQEAKVVNKPIFLLIHKMQCPSCQKLKQKFSNSVRLMDLSDRFVMIKAEMGYDAALDDEKFQPDGKYVPRILFFTSNGDFIEEAYNNHANADKEYRFFYKNPSEIINTMLLVLKKHSKEPLRVIFQYEELSHLETCDMEDDIIVPTLLH</sequence>
<dbReference type="GeneID" id="117233839"/>
<dbReference type="AlphaFoldDB" id="A0A6J3KEB7"/>
<evidence type="ECO:0000256" key="1">
    <source>
        <dbReference type="ARBA" id="ARBA00022729"/>
    </source>
</evidence>
<evidence type="ECO:0000256" key="2">
    <source>
        <dbReference type="SAM" id="SignalP"/>
    </source>
</evidence>